<dbReference type="Pfam" id="PF02040">
    <property type="entry name" value="ArsB"/>
    <property type="match status" value="1"/>
</dbReference>
<dbReference type="PANTHER" id="PTHR43302">
    <property type="entry name" value="TRANSPORTER ARSB-RELATED"/>
    <property type="match status" value="1"/>
</dbReference>
<evidence type="ECO:0000256" key="2">
    <source>
        <dbReference type="ARBA" id="ARBA00022475"/>
    </source>
</evidence>
<sequence>MLLAAAVFLFTLVLVIWQPRGLGVGWSASAGALVALALGVVSLHDIPTVWAIVWNATATFIAVIVISLLLDEAGFFACAALHVARWAGGSGRRLFAFCVLLGAAVSALFANDGAALILTPIVISMLLALRFPPAATLAFVMAAGFIADTASLPLVVSNLVNIVSADYFGLGFAEYAAVMVPVNLASVAATLLVLYLFFRRDLPQRYAVDQLQAPREAIRDPATFAVGAWMLLALLLGLFALEPLGIPISAVAALCAAVLFAVAARGQVISTRRVLREAPWQVVVFSLGMYLVVYGLKNAGLTDFLTRVLDGLAGQGVWAAALGTGLLSALLSSVMNNMPSVLVGALAIQAGAAEGVVREAMVYANVIGCDLGPKITPIGSLATLLWLHVLARKGIRITWGYYFRVGILLTLPVLLVTLSALALRLAFR</sequence>
<protein>
    <recommendedName>
        <fullName evidence="6">Arsenical pump membrane protein</fullName>
    </recommendedName>
</protein>
<dbReference type="EMBL" id="FZPC01000004">
    <property type="protein sequence ID" value="SNS63725.1"/>
    <property type="molecule type" value="Genomic_DNA"/>
</dbReference>
<dbReference type="NCBIfam" id="NF011980">
    <property type="entry name" value="PRK15445.1"/>
    <property type="match status" value="1"/>
</dbReference>
<evidence type="ECO:0000256" key="6">
    <source>
        <dbReference type="RuleBase" id="RU004993"/>
    </source>
</evidence>
<keyword evidence="6" id="KW-0059">Arsenical resistance</keyword>
<dbReference type="PANTHER" id="PTHR43302:SF5">
    <property type="entry name" value="TRANSPORTER ARSB-RELATED"/>
    <property type="match status" value="1"/>
</dbReference>
<keyword evidence="6" id="KW-0813">Transport</keyword>
<evidence type="ECO:0000256" key="5">
    <source>
        <dbReference type="ARBA" id="ARBA00023136"/>
    </source>
</evidence>
<feature type="transmembrane region" description="Helical" evidence="6">
    <location>
        <begin position="138"/>
        <end position="163"/>
    </location>
</feature>
<dbReference type="NCBIfam" id="TIGR00935">
    <property type="entry name" value="2a45"/>
    <property type="match status" value="1"/>
</dbReference>
<keyword evidence="5 6" id="KW-0472">Membrane</keyword>
<organism evidence="7 10">
    <name type="scientific">Pseudomonas delhiensis</name>
    <dbReference type="NCBI Taxonomy" id="366289"/>
    <lineage>
        <taxon>Bacteria</taxon>
        <taxon>Pseudomonadati</taxon>
        <taxon>Pseudomonadota</taxon>
        <taxon>Gammaproteobacteria</taxon>
        <taxon>Pseudomonadales</taxon>
        <taxon>Pseudomonadaceae</taxon>
        <taxon>Pseudomonas</taxon>
    </lineage>
</organism>
<dbReference type="RefSeq" id="WP_089390476.1">
    <property type="nucleotide sequence ID" value="NZ_FNEC01000012.1"/>
</dbReference>
<dbReference type="AlphaFoldDB" id="A0A239G3Y6"/>
<feature type="transmembrane region" description="Helical" evidence="6">
    <location>
        <begin position="222"/>
        <end position="240"/>
    </location>
</feature>
<dbReference type="GO" id="GO:0008490">
    <property type="term" value="F:arsenite secondary active transmembrane transporter activity"/>
    <property type="evidence" value="ECO:0007669"/>
    <property type="project" value="TreeGrafter"/>
</dbReference>
<evidence type="ECO:0000256" key="3">
    <source>
        <dbReference type="ARBA" id="ARBA00022692"/>
    </source>
</evidence>
<feature type="transmembrane region" description="Helical" evidence="6">
    <location>
        <begin position="175"/>
        <end position="198"/>
    </location>
</feature>
<feature type="transmembrane region" description="Helical" evidence="6">
    <location>
        <begin position="51"/>
        <end position="70"/>
    </location>
</feature>
<comment type="function">
    <text evidence="6">Involved in arsenical resistance. Thought to form the channel of an arsenite pump.</text>
</comment>
<dbReference type="Proteomes" id="UP000198309">
    <property type="component" value="Unassembled WGS sequence"/>
</dbReference>
<evidence type="ECO:0000313" key="10">
    <source>
        <dbReference type="Proteomes" id="UP000199693"/>
    </source>
</evidence>
<evidence type="ECO:0000256" key="4">
    <source>
        <dbReference type="ARBA" id="ARBA00022989"/>
    </source>
</evidence>
<evidence type="ECO:0000256" key="1">
    <source>
        <dbReference type="ARBA" id="ARBA00004651"/>
    </source>
</evidence>
<keyword evidence="3 6" id="KW-0812">Transmembrane</keyword>
<comment type="subcellular location">
    <subcellularLocation>
        <location evidence="1 6">Cell membrane</location>
        <topology evidence="1 6">Multi-pass membrane protein</topology>
    </subcellularLocation>
</comment>
<dbReference type="PRINTS" id="PR00758">
    <property type="entry name" value="ARSENICPUMP"/>
</dbReference>
<comment type="similarity">
    <text evidence="6">Belongs to the ArsB family.</text>
</comment>
<accession>A0A239G3Y6</accession>
<keyword evidence="2" id="KW-1003">Cell membrane</keyword>
<dbReference type="GO" id="GO:0042960">
    <property type="term" value="F:antimonite secondary active transmembrane transporter activity"/>
    <property type="evidence" value="ECO:0007669"/>
    <property type="project" value="TreeGrafter"/>
</dbReference>
<dbReference type="Proteomes" id="UP000199693">
    <property type="component" value="Unassembled WGS sequence"/>
</dbReference>
<name>A0A239G3Y6_9PSED</name>
<dbReference type="InterPro" id="IPR000802">
    <property type="entry name" value="Arsenical_pump_ArsB"/>
</dbReference>
<evidence type="ECO:0000313" key="8">
    <source>
        <dbReference type="EMBL" id="SNS63725.1"/>
    </source>
</evidence>
<feature type="transmembrane region" description="Helical" evidence="6">
    <location>
        <begin position="401"/>
        <end position="427"/>
    </location>
</feature>
<reference evidence="7 10" key="1">
    <citation type="submission" date="2016-10" db="EMBL/GenBank/DDBJ databases">
        <authorList>
            <person name="de Groot N.N."/>
        </authorList>
    </citation>
    <scope>NUCLEOTIDE SEQUENCE [LARGE SCALE GENOMIC DNA]</scope>
    <source>
        <strain evidence="7 10">CCM 7361</strain>
    </source>
</reference>
<keyword evidence="9" id="KW-1185">Reference proteome</keyword>
<gene>
    <name evidence="7" type="ORF">SAMN05216189_1012126</name>
    <name evidence="8" type="ORF">SAMN06295949_104217</name>
</gene>
<feature type="transmembrane region" description="Helical" evidence="6">
    <location>
        <begin position="115"/>
        <end position="131"/>
    </location>
</feature>
<evidence type="ECO:0000313" key="9">
    <source>
        <dbReference type="Proteomes" id="UP000198309"/>
    </source>
</evidence>
<proteinExistence type="inferred from homology"/>
<dbReference type="CDD" id="cd01118">
    <property type="entry name" value="ArsB_permease"/>
    <property type="match status" value="1"/>
</dbReference>
<feature type="transmembrane region" description="Helical" evidence="6">
    <location>
        <begin position="91"/>
        <end position="109"/>
    </location>
</feature>
<evidence type="ECO:0000313" key="7">
    <source>
        <dbReference type="EMBL" id="SDJ09434.1"/>
    </source>
</evidence>
<reference evidence="8 9" key="2">
    <citation type="submission" date="2017-06" db="EMBL/GenBank/DDBJ databases">
        <authorList>
            <person name="Varghese N."/>
            <person name="Submissions S."/>
        </authorList>
    </citation>
    <scope>NUCLEOTIDE SEQUENCE [LARGE SCALE GENOMIC DNA]</scope>
    <source>
        <strain evidence="8 9">RLD-1</strain>
    </source>
</reference>
<feature type="transmembrane region" description="Helical" evidence="6">
    <location>
        <begin position="246"/>
        <end position="266"/>
    </location>
</feature>
<dbReference type="EMBL" id="FNEC01000012">
    <property type="protein sequence ID" value="SDJ09434.1"/>
    <property type="molecule type" value="Genomic_DNA"/>
</dbReference>
<feature type="transmembrane region" description="Helical" evidence="6">
    <location>
        <begin position="316"/>
        <end position="334"/>
    </location>
</feature>
<feature type="transmembrane region" description="Helical" evidence="6">
    <location>
        <begin position="278"/>
        <end position="296"/>
    </location>
</feature>
<comment type="caution">
    <text evidence="6">Lacks conserved residue(s) required for the propagation of feature annotation.</text>
</comment>
<keyword evidence="4 6" id="KW-1133">Transmembrane helix</keyword>
<dbReference type="GO" id="GO:0046685">
    <property type="term" value="P:response to arsenic-containing substance"/>
    <property type="evidence" value="ECO:0007669"/>
    <property type="project" value="UniProtKB-KW"/>
</dbReference>
<dbReference type="GO" id="GO:0005886">
    <property type="term" value="C:plasma membrane"/>
    <property type="evidence" value="ECO:0007669"/>
    <property type="project" value="UniProtKB-SubCell"/>
</dbReference>